<protein>
    <submittedName>
        <fullName evidence="1">Uncharacterized protein</fullName>
    </submittedName>
</protein>
<organism evidence="1">
    <name type="scientific">viral metagenome</name>
    <dbReference type="NCBI Taxonomy" id="1070528"/>
    <lineage>
        <taxon>unclassified sequences</taxon>
        <taxon>metagenomes</taxon>
        <taxon>organismal metagenomes</taxon>
    </lineage>
</organism>
<sequence length="180" mass="19429">MSSNYGLPFMYANTRQGEAARDVARNESNTAELKAASPSGCGNNWAVAASIPGMIPSGNFGNSPEGGCAIDTQSELLFGAPGTARMKGPKQTFARPFATTPNLGQGSLEGVDDQSRVMFGHSTANRKSIQTVTDKQFPVFEPLIEERVADIPDHNYFVEPFLRGGYNSRLVPRNRVDLTK</sequence>
<reference evidence="1" key="1">
    <citation type="journal article" date="2020" name="Nature">
        <title>Giant virus diversity and host interactions through global metagenomics.</title>
        <authorList>
            <person name="Schulz F."/>
            <person name="Roux S."/>
            <person name="Paez-Espino D."/>
            <person name="Jungbluth S."/>
            <person name="Walsh D.A."/>
            <person name="Denef V.J."/>
            <person name="McMahon K.D."/>
            <person name="Konstantinidis K.T."/>
            <person name="Eloe-Fadrosh E.A."/>
            <person name="Kyrpides N.C."/>
            <person name="Woyke T."/>
        </authorList>
    </citation>
    <scope>NUCLEOTIDE SEQUENCE</scope>
    <source>
        <strain evidence="1">GVMAG-S-1035237-23</strain>
    </source>
</reference>
<proteinExistence type="predicted"/>
<name>A0A6C0AIH8_9ZZZZ</name>
<dbReference type="AlphaFoldDB" id="A0A6C0AIH8"/>
<accession>A0A6C0AIH8</accession>
<evidence type="ECO:0000313" key="1">
    <source>
        <dbReference type="EMBL" id="QHS79579.1"/>
    </source>
</evidence>
<dbReference type="EMBL" id="MN740649">
    <property type="protein sequence ID" value="QHS79579.1"/>
    <property type="molecule type" value="Genomic_DNA"/>
</dbReference>